<dbReference type="EC" id="6.1.1.10" evidence="2"/>
<evidence type="ECO:0000256" key="11">
    <source>
        <dbReference type="RuleBase" id="RU363039"/>
    </source>
</evidence>
<keyword evidence="7 11" id="KW-0648">Protein biosynthesis</keyword>
<comment type="similarity">
    <text evidence="11">Belongs to the class-I aminoacyl-tRNA synthetase family.</text>
</comment>
<evidence type="ECO:0000256" key="7">
    <source>
        <dbReference type="ARBA" id="ARBA00022917"/>
    </source>
</evidence>
<dbReference type="AlphaFoldDB" id="A0A0G0Z4J8"/>
<proteinExistence type="inferred from homology"/>
<feature type="domain" description="Methionyl/Leucyl tRNA synthetase" evidence="13">
    <location>
        <begin position="141"/>
        <end position="362"/>
    </location>
</feature>
<accession>A0A0G0Z4J8</accession>
<keyword evidence="8 11" id="KW-0030">Aminoacyl-tRNA synthetase</keyword>
<evidence type="ECO:0000256" key="4">
    <source>
        <dbReference type="ARBA" id="ARBA00022598"/>
    </source>
</evidence>
<dbReference type="Proteomes" id="UP000034875">
    <property type="component" value="Unassembled WGS sequence"/>
</dbReference>
<protein>
    <recommendedName>
        <fullName evidence="3">Methionine--tRNA ligase</fullName>
        <ecNumber evidence="2">6.1.1.10</ecNumber>
    </recommendedName>
    <alternativeName>
        <fullName evidence="9">Methionyl-tRNA synthetase</fullName>
    </alternativeName>
</protein>
<evidence type="ECO:0000256" key="1">
    <source>
        <dbReference type="ARBA" id="ARBA00003314"/>
    </source>
</evidence>
<dbReference type="InterPro" id="IPR033911">
    <property type="entry name" value="MetRS_core"/>
</dbReference>
<dbReference type="NCBIfam" id="TIGR00398">
    <property type="entry name" value="metG"/>
    <property type="match status" value="1"/>
</dbReference>
<dbReference type="PRINTS" id="PR01041">
    <property type="entry name" value="TRNASYNTHMET"/>
</dbReference>
<dbReference type="InterPro" id="IPR009080">
    <property type="entry name" value="tRNAsynth_Ia_anticodon-bd"/>
</dbReference>
<evidence type="ECO:0000256" key="5">
    <source>
        <dbReference type="ARBA" id="ARBA00022741"/>
    </source>
</evidence>
<keyword evidence="6 11" id="KW-0067">ATP-binding</keyword>
<evidence type="ECO:0000313" key="14">
    <source>
        <dbReference type="EMBL" id="KKS43637.1"/>
    </source>
</evidence>
<evidence type="ECO:0000256" key="3">
    <source>
        <dbReference type="ARBA" id="ARBA00018753"/>
    </source>
</evidence>
<dbReference type="Gene3D" id="3.40.50.620">
    <property type="entry name" value="HUPs"/>
    <property type="match status" value="1"/>
</dbReference>
<gene>
    <name evidence="14" type="ORF">UV05_C0026G0003</name>
</gene>
<dbReference type="PANTHER" id="PTHR43326">
    <property type="entry name" value="METHIONYL-TRNA SYNTHETASE"/>
    <property type="match status" value="1"/>
</dbReference>
<evidence type="ECO:0000256" key="8">
    <source>
        <dbReference type="ARBA" id="ARBA00023146"/>
    </source>
</evidence>
<dbReference type="InterPro" id="IPR015413">
    <property type="entry name" value="Methionyl/Leucyl_tRNA_Synth"/>
</dbReference>
<dbReference type="InterPro" id="IPR023457">
    <property type="entry name" value="Met-tRNA_synth_2"/>
</dbReference>
<name>A0A0G0Z4J8_9BACT</name>
<keyword evidence="4 11" id="KW-0436">Ligase</keyword>
<comment type="catalytic activity">
    <reaction evidence="10">
        <text>tRNA(Met) + L-methionine + ATP = L-methionyl-tRNA(Met) + AMP + diphosphate</text>
        <dbReference type="Rhea" id="RHEA:13481"/>
        <dbReference type="Rhea" id="RHEA-COMP:9667"/>
        <dbReference type="Rhea" id="RHEA-COMP:9698"/>
        <dbReference type="ChEBI" id="CHEBI:30616"/>
        <dbReference type="ChEBI" id="CHEBI:33019"/>
        <dbReference type="ChEBI" id="CHEBI:57844"/>
        <dbReference type="ChEBI" id="CHEBI:78442"/>
        <dbReference type="ChEBI" id="CHEBI:78530"/>
        <dbReference type="ChEBI" id="CHEBI:456215"/>
        <dbReference type="EC" id="6.1.1.10"/>
    </reaction>
</comment>
<dbReference type="InterPro" id="IPR002300">
    <property type="entry name" value="aa-tRNA-synth_Ia"/>
</dbReference>
<evidence type="ECO:0000259" key="13">
    <source>
        <dbReference type="Pfam" id="PF09334"/>
    </source>
</evidence>
<dbReference type="SUPFAM" id="SSF52374">
    <property type="entry name" value="Nucleotidylyl transferase"/>
    <property type="match status" value="1"/>
</dbReference>
<evidence type="ECO:0000313" key="15">
    <source>
        <dbReference type="Proteomes" id="UP000034875"/>
    </source>
</evidence>
<dbReference type="Gene3D" id="2.170.220.10">
    <property type="match status" value="1"/>
</dbReference>
<dbReference type="PATRIC" id="fig|1618341.3.peg.458"/>
<evidence type="ECO:0000259" key="12">
    <source>
        <dbReference type="Pfam" id="PF00133"/>
    </source>
</evidence>
<comment type="caution">
    <text evidence="14">The sequence shown here is derived from an EMBL/GenBank/DDBJ whole genome shotgun (WGS) entry which is preliminary data.</text>
</comment>
<dbReference type="GO" id="GO:0004825">
    <property type="term" value="F:methionine-tRNA ligase activity"/>
    <property type="evidence" value="ECO:0007669"/>
    <property type="project" value="UniProtKB-EC"/>
</dbReference>
<evidence type="ECO:0000256" key="10">
    <source>
        <dbReference type="ARBA" id="ARBA00047364"/>
    </source>
</evidence>
<evidence type="ECO:0000256" key="2">
    <source>
        <dbReference type="ARBA" id="ARBA00012838"/>
    </source>
</evidence>
<feature type="domain" description="Aminoacyl-tRNA synthetase class Ia" evidence="12">
    <location>
        <begin position="13"/>
        <end position="94"/>
    </location>
</feature>
<dbReference type="Pfam" id="PF09334">
    <property type="entry name" value="tRNA-synt_1g"/>
    <property type="match status" value="1"/>
</dbReference>
<dbReference type="EMBL" id="LCCZ01000026">
    <property type="protein sequence ID" value="KKS43637.1"/>
    <property type="molecule type" value="Genomic_DNA"/>
</dbReference>
<dbReference type="FunFam" id="2.170.220.10:FF:000001">
    <property type="entry name" value="methionine--tRNA ligase, mitochondrial"/>
    <property type="match status" value="1"/>
</dbReference>
<dbReference type="CDD" id="cd00814">
    <property type="entry name" value="MetRS_core"/>
    <property type="match status" value="1"/>
</dbReference>
<evidence type="ECO:0000256" key="6">
    <source>
        <dbReference type="ARBA" id="ARBA00022840"/>
    </source>
</evidence>
<dbReference type="SUPFAM" id="SSF47323">
    <property type="entry name" value="Anticodon-binding domain of a subclass of class I aminoacyl-tRNA synthetases"/>
    <property type="match status" value="1"/>
</dbReference>
<dbReference type="InterPro" id="IPR014758">
    <property type="entry name" value="Met-tRNA_synth"/>
</dbReference>
<comment type="function">
    <text evidence="1">Is required not only for elongation of protein synthesis but also for the initiation of all mRNA translation through initiator tRNA(fMet) aminoacylation.</text>
</comment>
<dbReference type="GO" id="GO:0005524">
    <property type="term" value="F:ATP binding"/>
    <property type="evidence" value="ECO:0007669"/>
    <property type="project" value="UniProtKB-KW"/>
</dbReference>
<dbReference type="PANTHER" id="PTHR43326:SF1">
    <property type="entry name" value="METHIONINE--TRNA LIGASE, MITOCHONDRIAL"/>
    <property type="match status" value="1"/>
</dbReference>
<reference evidence="14 15" key="1">
    <citation type="journal article" date="2015" name="Nature">
        <title>rRNA introns, odd ribosomes, and small enigmatic genomes across a large radiation of phyla.</title>
        <authorList>
            <person name="Brown C.T."/>
            <person name="Hug L.A."/>
            <person name="Thomas B.C."/>
            <person name="Sharon I."/>
            <person name="Castelle C.J."/>
            <person name="Singh A."/>
            <person name="Wilkins M.J."/>
            <person name="Williams K.H."/>
            <person name="Banfield J.F."/>
        </authorList>
    </citation>
    <scope>NUCLEOTIDE SEQUENCE [LARGE SCALE GENOMIC DNA]</scope>
</reference>
<dbReference type="Pfam" id="PF00133">
    <property type="entry name" value="tRNA-synt_1"/>
    <property type="match status" value="1"/>
</dbReference>
<dbReference type="InterPro" id="IPR014729">
    <property type="entry name" value="Rossmann-like_a/b/a_fold"/>
</dbReference>
<sequence>MPKKILITTAIDYTNDIIHIGHAYQKVLADCLARYHRLTGDETFFLTGTDEHGLQSQQAAGKRGITPKELVDEVSQKNKEQLDALNVSYDRFIRTTDEDHQKVVADFWQKVAANKDEKGNFDIYLSSYSGWYCAGCEAYKTEKEIIESHCVYHPTLELEKTAEQNYFFRWSRYQDFLKSLISDNPQFVIPQTRKNEMLSFLDEGLEDIPISRPKDKIYWGIEVPNDPLQVIYVWFDALINYITGAPRYWEDSESEISHILGKDNTRWHALLWPAMLKSAGYRMPSTVYSHGFMTLNSQKISKTRGNIIRPSDLVESFGCDAVRYYLLRYGPIIEDVDITLSKIKEIYNSDLANGLGNLIARVEKLLEPHDLEQLDWSDKDIVGSRLFNDVGAALKDYRVDRALEIIWLAISGLDKYLARERPWEVKDIGEQKKILWQIIYPSNSGFQPSRLRQGFGGQALADISEAQALLLFANSLPSETGSSKQSIVGGTALISLREIAFALEPFLPKTSQEIKKRLGVKRVRKGAPLFPRIA</sequence>
<organism evidence="14 15">
    <name type="scientific">candidate division CPR1 bacterium GW2011_GWA2_42_17</name>
    <dbReference type="NCBI Taxonomy" id="1618341"/>
    <lineage>
        <taxon>Bacteria</taxon>
        <taxon>candidate division CPR1</taxon>
    </lineage>
</organism>
<evidence type="ECO:0000256" key="9">
    <source>
        <dbReference type="ARBA" id="ARBA00030904"/>
    </source>
</evidence>
<dbReference type="GO" id="GO:0006431">
    <property type="term" value="P:methionyl-tRNA aminoacylation"/>
    <property type="evidence" value="ECO:0007669"/>
    <property type="project" value="InterPro"/>
</dbReference>
<dbReference type="Gene3D" id="1.10.730.10">
    <property type="entry name" value="Isoleucyl-tRNA Synthetase, Domain 1"/>
    <property type="match status" value="1"/>
</dbReference>
<keyword evidence="5 11" id="KW-0547">Nucleotide-binding</keyword>